<dbReference type="EMBL" id="JAENIO010000020">
    <property type="protein sequence ID" value="MBK1834268.1"/>
    <property type="molecule type" value="Genomic_DNA"/>
</dbReference>
<organism evidence="4 5">
    <name type="scientific">Roseibacillus ishigakijimensis</name>
    <dbReference type="NCBI Taxonomy" id="454146"/>
    <lineage>
        <taxon>Bacteria</taxon>
        <taxon>Pseudomonadati</taxon>
        <taxon>Verrucomicrobiota</taxon>
        <taxon>Verrucomicrobiia</taxon>
        <taxon>Verrucomicrobiales</taxon>
        <taxon>Verrucomicrobiaceae</taxon>
        <taxon>Roseibacillus</taxon>
    </lineage>
</organism>
<proteinExistence type="inferred from homology"/>
<reference evidence="4" key="1">
    <citation type="submission" date="2021-01" db="EMBL/GenBank/DDBJ databases">
        <title>Modified the classification status of verrucomicrobia.</title>
        <authorList>
            <person name="Feng X."/>
        </authorList>
    </citation>
    <scope>NUCLEOTIDE SEQUENCE</scope>
    <source>
        <strain evidence="4">KCTC 12986</strain>
    </source>
</reference>
<dbReference type="PROSITE" id="PS00893">
    <property type="entry name" value="NUDIX_BOX"/>
    <property type="match status" value="1"/>
</dbReference>
<evidence type="ECO:0000259" key="3">
    <source>
        <dbReference type="PROSITE" id="PS51462"/>
    </source>
</evidence>
<keyword evidence="1 2" id="KW-0378">Hydrolase</keyword>
<dbReference type="Gene3D" id="3.90.79.10">
    <property type="entry name" value="Nucleoside Triphosphate Pyrophosphohydrolase"/>
    <property type="match status" value="1"/>
</dbReference>
<sequence>MEFRPNVALLLVREDGRLLICERIKVKGAWQFPQGGVDEGETLEEALKREVEEEIGLLPQSYDILEMRGGYRYLYPPSVKKRKRKGWFDGQEQTYYRCLLHDVEAKIDIQRKPREFRQYKWIKPADFKLTWLPEFKREVYRKVMWDFFEVKL</sequence>
<comment type="similarity">
    <text evidence="2">Belongs to the Nudix hydrolase family.</text>
</comment>
<accession>A0A934RRS1</accession>
<dbReference type="SUPFAM" id="SSF55811">
    <property type="entry name" value="Nudix"/>
    <property type="match status" value="1"/>
</dbReference>
<dbReference type="Proteomes" id="UP000604083">
    <property type="component" value="Unassembled WGS sequence"/>
</dbReference>
<dbReference type="GO" id="GO:0016787">
    <property type="term" value="F:hydrolase activity"/>
    <property type="evidence" value="ECO:0007669"/>
    <property type="project" value="UniProtKB-KW"/>
</dbReference>
<dbReference type="PROSITE" id="PS51462">
    <property type="entry name" value="NUDIX"/>
    <property type="match status" value="1"/>
</dbReference>
<dbReference type="InterPro" id="IPR020476">
    <property type="entry name" value="Nudix_hydrolase"/>
</dbReference>
<dbReference type="PRINTS" id="PR00502">
    <property type="entry name" value="NUDIXFAMILY"/>
</dbReference>
<name>A0A934RRS1_9BACT</name>
<comment type="caution">
    <text evidence="4">The sequence shown here is derived from an EMBL/GenBank/DDBJ whole genome shotgun (WGS) entry which is preliminary data.</text>
</comment>
<dbReference type="InterPro" id="IPR015797">
    <property type="entry name" value="NUDIX_hydrolase-like_dom_sf"/>
</dbReference>
<dbReference type="InterPro" id="IPR020084">
    <property type="entry name" value="NUDIX_hydrolase_CS"/>
</dbReference>
<dbReference type="RefSeq" id="WP_200391702.1">
    <property type="nucleotide sequence ID" value="NZ_JAENIO010000020.1"/>
</dbReference>
<feature type="domain" description="Nudix hydrolase" evidence="3">
    <location>
        <begin position="2"/>
        <end position="145"/>
    </location>
</feature>
<evidence type="ECO:0000313" key="4">
    <source>
        <dbReference type="EMBL" id="MBK1834268.1"/>
    </source>
</evidence>
<dbReference type="PANTHER" id="PTHR43736:SF1">
    <property type="entry name" value="DIHYDRONEOPTERIN TRIPHOSPHATE DIPHOSPHATASE"/>
    <property type="match status" value="1"/>
</dbReference>
<evidence type="ECO:0000256" key="2">
    <source>
        <dbReference type="RuleBase" id="RU003476"/>
    </source>
</evidence>
<dbReference type="InterPro" id="IPR000086">
    <property type="entry name" value="NUDIX_hydrolase_dom"/>
</dbReference>
<dbReference type="AlphaFoldDB" id="A0A934RRS1"/>
<protein>
    <submittedName>
        <fullName evidence="4">NUDIX domain-containing protein</fullName>
    </submittedName>
</protein>
<keyword evidence="5" id="KW-1185">Reference proteome</keyword>
<dbReference type="PANTHER" id="PTHR43736">
    <property type="entry name" value="ADP-RIBOSE PYROPHOSPHATASE"/>
    <property type="match status" value="1"/>
</dbReference>
<evidence type="ECO:0000256" key="1">
    <source>
        <dbReference type="ARBA" id="ARBA00022801"/>
    </source>
</evidence>
<dbReference type="Pfam" id="PF00293">
    <property type="entry name" value="NUDIX"/>
    <property type="match status" value="1"/>
</dbReference>
<gene>
    <name evidence="4" type="ORF">JIN78_09370</name>
</gene>
<evidence type="ECO:0000313" key="5">
    <source>
        <dbReference type="Proteomes" id="UP000604083"/>
    </source>
</evidence>